<sequence length="233" mass="26385">VLEEARESYAPEKVVELQSNSVDDMDSNASRIEKWIEDWKTRKHTALGDYLTNEDASIRAKGTALLSLVLLECSREQVNPAAANANELVNFYHDRLADAPSVPQLLKGLVSLQQFKLFQSVKVQSLQQTDHYIVFQFFAGLLKRHLNGSFRGYFCYFPITFKPLPDDLKLMFFCHTTFFKSLLLEKLASSSSNAKKDSMEILAACAPVYGTNALTPYLEDLWDGLKIECLDQT</sequence>
<evidence type="ECO:0000313" key="3">
    <source>
        <dbReference type="EMBL" id="CAG8635951.1"/>
    </source>
</evidence>
<gene>
    <name evidence="3" type="ORF">AGERDE_LOCUS10746</name>
</gene>
<dbReference type="GO" id="GO:0097361">
    <property type="term" value="C:cytosolic [4Fe-4S] assembly targeting complex"/>
    <property type="evidence" value="ECO:0007669"/>
    <property type="project" value="UniProtKB-UniRule"/>
</dbReference>
<dbReference type="GO" id="GO:0006281">
    <property type="term" value="P:DNA repair"/>
    <property type="evidence" value="ECO:0007669"/>
    <property type="project" value="UniProtKB-UniRule"/>
</dbReference>
<dbReference type="InterPro" id="IPR029240">
    <property type="entry name" value="MMS19_N"/>
</dbReference>
<evidence type="ECO:0000313" key="4">
    <source>
        <dbReference type="Proteomes" id="UP000789831"/>
    </source>
</evidence>
<feature type="non-terminal residue" evidence="3">
    <location>
        <position position="233"/>
    </location>
</feature>
<comment type="similarity">
    <text evidence="1">Belongs to the MET18/MMS19 family.</text>
</comment>
<dbReference type="InterPro" id="IPR027417">
    <property type="entry name" value="P-loop_NTPase"/>
</dbReference>
<comment type="caution">
    <text evidence="3">The sequence shown here is derived from an EMBL/GenBank/DDBJ whole genome shotgun (WGS) entry which is preliminary data.</text>
</comment>
<comment type="subcellular location">
    <subcellularLocation>
        <location evidence="1">Nucleus</location>
    </subcellularLocation>
</comment>
<dbReference type="PANTHER" id="PTHR12891">
    <property type="entry name" value="DNA REPAIR/TRANSCRIPTION PROTEIN MET18/MMS19"/>
    <property type="match status" value="1"/>
</dbReference>
<feature type="domain" description="MMS19 N-terminal" evidence="2">
    <location>
        <begin position="46"/>
        <end position="146"/>
    </location>
</feature>
<dbReference type="AlphaFoldDB" id="A0A9N9DHN5"/>
<dbReference type="Gene3D" id="3.40.50.300">
    <property type="entry name" value="P-loop containing nucleotide triphosphate hydrolases"/>
    <property type="match status" value="1"/>
</dbReference>
<feature type="domain" description="MMS19 N-terminal" evidence="2">
    <location>
        <begin position="150"/>
        <end position="230"/>
    </location>
</feature>
<keyword evidence="1" id="KW-0234">DNA repair</keyword>
<reference evidence="3" key="1">
    <citation type="submission" date="2021-06" db="EMBL/GenBank/DDBJ databases">
        <authorList>
            <person name="Kallberg Y."/>
            <person name="Tangrot J."/>
            <person name="Rosling A."/>
        </authorList>
    </citation>
    <scope>NUCLEOTIDE SEQUENCE</scope>
    <source>
        <strain evidence="3">MT106</strain>
    </source>
</reference>
<dbReference type="GO" id="GO:0005634">
    <property type="term" value="C:nucleus"/>
    <property type="evidence" value="ECO:0007669"/>
    <property type="project" value="UniProtKB-SubCell"/>
</dbReference>
<dbReference type="Pfam" id="PF14500">
    <property type="entry name" value="MMS19_N"/>
    <property type="match status" value="2"/>
</dbReference>
<name>A0A9N9DHN5_9GLOM</name>
<dbReference type="Proteomes" id="UP000789831">
    <property type="component" value="Unassembled WGS sequence"/>
</dbReference>
<evidence type="ECO:0000256" key="1">
    <source>
        <dbReference type="RuleBase" id="RU367072"/>
    </source>
</evidence>
<protein>
    <recommendedName>
        <fullName evidence="1">MMS19 nucleotide excision repair protein</fullName>
    </recommendedName>
</protein>
<keyword evidence="4" id="KW-1185">Reference proteome</keyword>
<keyword evidence="1" id="KW-0227">DNA damage</keyword>
<comment type="function">
    <text evidence="1">Key component of the cytosolic iron-sulfur protein assembly (CIA) complex, a multiprotein complex that mediates the incorporation of iron-sulfur cluster into apoproteins specifically involved in DNA metabolism and genomic integrity. In the CIA complex, MMS19 acts as an adapter between early-acting CIA components and a subset of cellular target iron-sulfur proteins.</text>
</comment>
<organism evidence="3 4">
    <name type="scientific">Ambispora gerdemannii</name>
    <dbReference type="NCBI Taxonomy" id="144530"/>
    <lineage>
        <taxon>Eukaryota</taxon>
        <taxon>Fungi</taxon>
        <taxon>Fungi incertae sedis</taxon>
        <taxon>Mucoromycota</taxon>
        <taxon>Glomeromycotina</taxon>
        <taxon>Glomeromycetes</taxon>
        <taxon>Archaeosporales</taxon>
        <taxon>Ambisporaceae</taxon>
        <taxon>Ambispora</taxon>
    </lineage>
</organism>
<dbReference type="PANTHER" id="PTHR12891:SF0">
    <property type="entry name" value="MMS19 NUCLEOTIDE EXCISION REPAIR PROTEIN HOMOLOG"/>
    <property type="match status" value="1"/>
</dbReference>
<evidence type="ECO:0000259" key="2">
    <source>
        <dbReference type="Pfam" id="PF14500"/>
    </source>
</evidence>
<dbReference type="EMBL" id="CAJVPL010003625">
    <property type="protein sequence ID" value="CAG8635951.1"/>
    <property type="molecule type" value="Genomic_DNA"/>
</dbReference>
<dbReference type="GO" id="GO:0016226">
    <property type="term" value="P:iron-sulfur cluster assembly"/>
    <property type="evidence" value="ECO:0007669"/>
    <property type="project" value="UniProtKB-UniRule"/>
</dbReference>
<accession>A0A9N9DHN5</accession>
<proteinExistence type="inferred from homology"/>
<dbReference type="GO" id="GO:0051604">
    <property type="term" value="P:protein maturation"/>
    <property type="evidence" value="ECO:0007669"/>
    <property type="project" value="UniProtKB-UniRule"/>
</dbReference>
<dbReference type="OrthoDB" id="10251185at2759"/>
<keyword evidence="1" id="KW-0539">Nucleus</keyword>
<dbReference type="InterPro" id="IPR039920">
    <property type="entry name" value="MMS19"/>
</dbReference>